<comment type="similarity">
    <text evidence="2 6">Belongs to the gastrin/cholecystokinin family.</text>
</comment>
<dbReference type="EMBL" id="LSYS01006700">
    <property type="protein sequence ID" value="OPJ74496.1"/>
    <property type="molecule type" value="Genomic_DNA"/>
</dbReference>
<evidence type="ECO:0000256" key="2">
    <source>
        <dbReference type="ARBA" id="ARBA00006273"/>
    </source>
</evidence>
<evidence type="ECO:0000313" key="9">
    <source>
        <dbReference type="EMBL" id="OPJ74496.1"/>
    </source>
</evidence>
<evidence type="ECO:0000256" key="7">
    <source>
        <dbReference type="SAM" id="SignalP"/>
    </source>
</evidence>
<name>A0A1V4JQL0_PATFA</name>
<gene>
    <name evidence="9" type="ORF">AV530_001350</name>
</gene>
<protein>
    <submittedName>
        <fullName evidence="9">Gastrin/cholecystokinin-like peptide</fullName>
    </submittedName>
</protein>
<feature type="signal peptide" evidence="7">
    <location>
        <begin position="1"/>
        <end position="20"/>
    </location>
</feature>
<keyword evidence="4" id="KW-0165">Cleavage on pair of basic residues</keyword>
<keyword evidence="5" id="KW-0027">Amidation</keyword>
<dbReference type="GO" id="GO:0005179">
    <property type="term" value="F:hormone activity"/>
    <property type="evidence" value="ECO:0007669"/>
    <property type="project" value="InterPro"/>
</dbReference>
<organism evidence="9 10">
    <name type="scientific">Patagioenas fasciata monilis</name>
    <dbReference type="NCBI Taxonomy" id="372326"/>
    <lineage>
        <taxon>Eukaryota</taxon>
        <taxon>Metazoa</taxon>
        <taxon>Chordata</taxon>
        <taxon>Craniata</taxon>
        <taxon>Vertebrata</taxon>
        <taxon>Euteleostomi</taxon>
        <taxon>Archelosauria</taxon>
        <taxon>Archosauria</taxon>
        <taxon>Dinosauria</taxon>
        <taxon>Saurischia</taxon>
        <taxon>Theropoda</taxon>
        <taxon>Coelurosauria</taxon>
        <taxon>Aves</taxon>
        <taxon>Neognathae</taxon>
        <taxon>Neoaves</taxon>
        <taxon>Columbimorphae</taxon>
        <taxon>Columbiformes</taxon>
        <taxon>Columbidae</taxon>
        <taxon>Patagioenas</taxon>
    </lineage>
</organism>
<dbReference type="PROSITE" id="PS00259">
    <property type="entry name" value="GASTRIN"/>
    <property type="match status" value="1"/>
</dbReference>
<feature type="domain" description="Gastrin/cholecystokinin peptide hormone" evidence="8">
    <location>
        <begin position="73"/>
        <end position="96"/>
    </location>
</feature>
<evidence type="ECO:0000256" key="1">
    <source>
        <dbReference type="ARBA" id="ARBA00004613"/>
    </source>
</evidence>
<dbReference type="Proteomes" id="UP000190648">
    <property type="component" value="Unassembled WGS sequence"/>
</dbReference>
<dbReference type="InterPro" id="IPR013152">
    <property type="entry name" value="Gastrin/cholecystokinin_CS"/>
</dbReference>
<evidence type="ECO:0000256" key="6">
    <source>
        <dbReference type="RuleBase" id="RU004362"/>
    </source>
</evidence>
<dbReference type="AlphaFoldDB" id="A0A1V4JQL0"/>
<proteinExistence type="inferred from homology"/>
<evidence type="ECO:0000256" key="3">
    <source>
        <dbReference type="ARBA" id="ARBA00022525"/>
    </source>
</evidence>
<evidence type="ECO:0000259" key="8">
    <source>
        <dbReference type="Pfam" id="PF00918"/>
    </source>
</evidence>
<feature type="chain" id="PRO_5012573250" evidence="7">
    <location>
        <begin position="21"/>
        <end position="101"/>
    </location>
</feature>
<evidence type="ECO:0000256" key="5">
    <source>
        <dbReference type="ARBA" id="ARBA00022815"/>
    </source>
</evidence>
<comment type="subcellular location">
    <subcellularLocation>
        <location evidence="1 6">Secreted</location>
    </subcellularLocation>
</comment>
<dbReference type="OrthoDB" id="9924917at2759"/>
<dbReference type="STRING" id="372326.A0A1V4JQL0"/>
<sequence>MKVKVCTILILAIMTTGALCRPAAPGAAGDPRRPPTSLIRRDWPESLSQEQQHLISRFLPHIFTDLGHAHGDKGTEALHDHFYPDWMDFGRRSAEDSGEAA</sequence>
<reference evidence="9 10" key="1">
    <citation type="submission" date="2016-02" db="EMBL/GenBank/DDBJ databases">
        <title>Band-tailed pigeon sequencing and assembly.</title>
        <authorList>
            <person name="Soares A.E."/>
            <person name="Novak B.J."/>
            <person name="Rice E.S."/>
            <person name="O'Connell B."/>
            <person name="Chang D."/>
            <person name="Weber S."/>
            <person name="Shapiro B."/>
        </authorList>
    </citation>
    <scope>NUCLEOTIDE SEQUENCE [LARGE SCALE GENOMIC DNA]</scope>
    <source>
        <strain evidence="9">BTP2013</strain>
        <tissue evidence="9">Blood</tissue>
    </source>
</reference>
<dbReference type="InterPro" id="IPR001651">
    <property type="entry name" value="Gastrin/CCK"/>
</dbReference>
<keyword evidence="7" id="KW-0732">Signal</keyword>
<evidence type="ECO:0000313" key="10">
    <source>
        <dbReference type="Proteomes" id="UP000190648"/>
    </source>
</evidence>
<dbReference type="Pfam" id="PF00918">
    <property type="entry name" value="Gastrin"/>
    <property type="match status" value="1"/>
</dbReference>
<keyword evidence="10" id="KW-1185">Reference proteome</keyword>
<comment type="caution">
    <text evidence="9">The sequence shown here is derived from an EMBL/GenBank/DDBJ whole genome shotgun (WGS) entry which is preliminary data.</text>
</comment>
<accession>A0A1V4JQL0</accession>
<evidence type="ECO:0000256" key="4">
    <source>
        <dbReference type="ARBA" id="ARBA00022685"/>
    </source>
</evidence>
<dbReference type="GO" id="GO:0005576">
    <property type="term" value="C:extracellular region"/>
    <property type="evidence" value="ECO:0007669"/>
    <property type="project" value="UniProtKB-SubCell"/>
</dbReference>
<keyword evidence="3" id="KW-0964">Secreted</keyword>